<gene>
    <name evidence="5" type="ORF">TVY486_0602520</name>
</gene>
<reference evidence="5" key="1">
    <citation type="journal article" date="2012" name="Proc. Natl. Acad. Sci. U.S.A.">
        <title>Antigenic diversity is generated by distinct evolutionary mechanisms in African trypanosome species.</title>
        <authorList>
            <person name="Jackson A.P."/>
            <person name="Berry A."/>
            <person name="Aslett M."/>
            <person name="Allison H.C."/>
            <person name="Burton P."/>
            <person name="Vavrova-Anderson J."/>
            <person name="Brown R."/>
            <person name="Browne H."/>
            <person name="Corton N."/>
            <person name="Hauser H."/>
            <person name="Gamble J."/>
            <person name="Gilderthorp R."/>
            <person name="Marcello L."/>
            <person name="McQuillan J."/>
            <person name="Otto T.D."/>
            <person name="Quail M.A."/>
            <person name="Sanders M.J."/>
            <person name="van Tonder A."/>
            <person name="Ginger M.L."/>
            <person name="Field M.C."/>
            <person name="Barry J.D."/>
            <person name="Hertz-Fowler C."/>
            <person name="Berriman M."/>
        </authorList>
    </citation>
    <scope>NUCLEOTIDE SEQUENCE</scope>
    <source>
        <strain evidence="5">Y486</strain>
    </source>
</reference>
<dbReference type="InterPro" id="IPR003959">
    <property type="entry name" value="ATPase_AAA_core"/>
</dbReference>
<keyword evidence="3" id="KW-0812">Transmembrane</keyword>
<dbReference type="InterPro" id="IPR003593">
    <property type="entry name" value="AAA+_ATPase"/>
</dbReference>
<name>G0TWX3_TRYVY</name>
<dbReference type="InterPro" id="IPR050130">
    <property type="entry name" value="ClpA_ClpB"/>
</dbReference>
<dbReference type="GO" id="GO:0005737">
    <property type="term" value="C:cytoplasm"/>
    <property type="evidence" value="ECO:0007669"/>
    <property type="project" value="TreeGrafter"/>
</dbReference>
<dbReference type="SUPFAM" id="SSF52540">
    <property type="entry name" value="P-loop containing nucleoside triphosphate hydrolases"/>
    <property type="match status" value="1"/>
</dbReference>
<dbReference type="GO" id="GO:0034605">
    <property type="term" value="P:cellular response to heat"/>
    <property type="evidence" value="ECO:0007669"/>
    <property type="project" value="TreeGrafter"/>
</dbReference>
<dbReference type="AlphaFoldDB" id="G0TWX3"/>
<proteinExistence type="predicted"/>
<dbReference type="PANTHER" id="PTHR11638:SF89">
    <property type="entry name" value="AAA+ ATPASE DOMAIN-CONTAINING PROTEIN"/>
    <property type="match status" value="1"/>
</dbReference>
<keyword evidence="3" id="KW-0472">Membrane</keyword>
<protein>
    <recommendedName>
        <fullName evidence="4">AAA+ ATPase domain-containing protein</fullName>
    </recommendedName>
</protein>
<accession>G0TWX3</accession>
<feature type="transmembrane region" description="Helical" evidence="3">
    <location>
        <begin position="798"/>
        <end position="817"/>
    </location>
</feature>
<dbReference type="EMBL" id="HE573022">
    <property type="protein sequence ID" value="CCC48461.1"/>
    <property type="molecule type" value="Genomic_DNA"/>
</dbReference>
<evidence type="ECO:0000256" key="2">
    <source>
        <dbReference type="ARBA" id="ARBA00022840"/>
    </source>
</evidence>
<dbReference type="Pfam" id="PF07724">
    <property type="entry name" value="AAA_2"/>
    <property type="match status" value="1"/>
</dbReference>
<keyword evidence="2" id="KW-0067">ATP-binding</keyword>
<dbReference type="SMART" id="SM00382">
    <property type="entry name" value="AAA"/>
    <property type="match status" value="1"/>
</dbReference>
<evidence type="ECO:0000256" key="3">
    <source>
        <dbReference type="SAM" id="Phobius"/>
    </source>
</evidence>
<keyword evidence="3" id="KW-1133">Transmembrane helix</keyword>
<dbReference type="VEuPathDB" id="TriTrypDB:TvY486_0602520"/>
<dbReference type="GO" id="GO:0016887">
    <property type="term" value="F:ATP hydrolysis activity"/>
    <property type="evidence" value="ECO:0007669"/>
    <property type="project" value="InterPro"/>
</dbReference>
<feature type="transmembrane region" description="Helical" evidence="3">
    <location>
        <begin position="765"/>
        <end position="786"/>
    </location>
</feature>
<sequence>MGGGLSRQEKLFILFQWRELLEEAMNADAALSSPSAAEKGSSGAFRMTFQEWQALITLLSDNMMNDVPSRLCAGLSETQIMSPFVVLMVHTCCWFDGRISEKTLAEQLARLNEYAETELQCGQKRIPIDKRSELELTSFTASVLIGLVQCEDKSVASYNGVTCKHEEDVKQLFAWDTSKRPVVMLAHAFVVGVVACIYPEPHLAIMAVSSFRLLQEAMNGAASSHNSWRVIAHEKAASTCNITKWYIARQLESALLCRQRELDVSGLVESAETRWWLPVHSDRRSAGSSESGTPPRMTPEQRWAAMRSQYVGQQHVWSQLTSHFLSSDVLNTEKPTVIVLFGPSGFGKSEMAKRIACAIHGGSPSTAEADGHLVHIHLPSFCTRDSIYSLVDPPAAHVGEGLLLSALRRKADAVVVLDEFEKGAAEAVQNLWLSAFQKHGTLRSLKDTSRSVSTERVTFVLTCNIAADIIRRDEQRYLNAATEDERASMRMEWTEACKATCRRKFHDPFVNRVDYFVPFVPYTSEEKRRFVRLQLCRIVSDQRLRGRRMYITPRMVDALADQQETFHATTIEGVVRPLLVEIKENKWDRAVLTVEECFSGQVFRTIPVNVADEGEVTPWSSFPGGQRSVAAWDAQEGVEGQEKGKSSVLVAESKESSAKRGIERQGHDTVTGSADDRDIIRSPLHVISSSTGRSKEYNMELETELVRTLQLQLTEAKELLLLKDKEIAYLKEKVLLMEKIVAVLLAVVLSLVLVLAMFIGFKLAFVTAFILLTILWFLGGLSMKFISSAMRALYDALGPVNASLAAIGVSLWASIVIRNGVTC</sequence>
<dbReference type="GO" id="GO:0005524">
    <property type="term" value="F:ATP binding"/>
    <property type="evidence" value="ECO:0007669"/>
    <property type="project" value="UniProtKB-KW"/>
</dbReference>
<dbReference type="Gene3D" id="3.40.50.300">
    <property type="entry name" value="P-loop containing nucleotide triphosphate hydrolases"/>
    <property type="match status" value="1"/>
</dbReference>
<keyword evidence="1" id="KW-0547">Nucleotide-binding</keyword>
<evidence type="ECO:0000256" key="1">
    <source>
        <dbReference type="ARBA" id="ARBA00022741"/>
    </source>
</evidence>
<organism evidence="5">
    <name type="scientific">Trypanosoma vivax (strain Y486)</name>
    <dbReference type="NCBI Taxonomy" id="1055687"/>
    <lineage>
        <taxon>Eukaryota</taxon>
        <taxon>Discoba</taxon>
        <taxon>Euglenozoa</taxon>
        <taxon>Kinetoplastea</taxon>
        <taxon>Metakinetoplastina</taxon>
        <taxon>Trypanosomatida</taxon>
        <taxon>Trypanosomatidae</taxon>
        <taxon>Trypanosoma</taxon>
        <taxon>Duttonella</taxon>
    </lineage>
</organism>
<feature type="transmembrane region" description="Helical" evidence="3">
    <location>
        <begin position="740"/>
        <end position="759"/>
    </location>
</feature>
<feature type="domain" description="AAA+ ATPase" evidence="4">
    <location>
        <begin position="334"/>
        <end position="482"/>
    </location>
</feature>
<evidence type="ECO:0000313" key="5">
    <source>
        <dbReference type="EMBL" id="CCC48461.1"/>
    </source>
</evidence>
<dbReference type="PANTHER" id="PTHR11638">
    <property type="entry name" value="ATP-DEPENDENT CLP PROTEASE"/>
    <property type="match status" value="1"/>
</dbReference>
<evidence type="ECO:0000259" key="4">
    <source>
        <dbReference type="SMART" id="SM00382"/>
    </source>
</evidence>
<dbReference type="InterPro" id="IPR027417">
    <property type="entry name" value="P-loop_NTPase"/>
</dbReference>